<accession>A0ABQ2XW11</accession>
<sequence>MDSLLMKTTVHTRIASVLALFSIVAVSQSAVAQTAPDNKGQASTVVGFGAGYVPEYDGAQKRRAIPVLFGEYRNGEGFFVSSMRGIGMEKQAGEFGVSAALSYRGGRKDQRSNSSLFGSDDLKGMGDIPGSAVANLEVSTLLAGQVKLYAGANLALSNRDNGNSFKFGVSRLIFQTSADQVGLDFSAEYADRKFNQTYFGVTAQQSQNSGYRAYSPKAGLNQMSASIAWNHVIDSRWSVRTMAGVTQLTGDAANSPIVKNKVNPMLISTVNYRF</sequence>
<evidence type="ECO:0000313" key="8">
    <source>
        <dbReference type="Proteomes" id="UP000653343"/>
    </source>
</evidence>
<evidence type="ECO:0000256" key="1">
    <source>
        <dbReference type="ARBA" id="ARBA00004442"/>
    </source>
</evidence>
<keyword evidence="3 6" id="KW-0732">Signal</keyword>
<feature type="signal peptide" evidence="6">
    <location>
        <begin position="1"/>
        <end position="32"/>
    </location>
</feature>
<keyword evidence="8" id="KW-1185">Reference proteome</keyword>
<evidence type="ECO:0000256" key="6">
    <source>
        <dbReference type="SAM" id="SignalP"/>
    </source>
</evidence>
<gene>
    <name evidence="7" type="ORF">GCM10010946_12680</name>
</gene>
<dbReference type="PANTHER" id="PTHR38776:SF1">
    <property type="entry name" value="MLTA-INTERACTING PROTEIN-RELATED"/>
    <property type="match status" value="1"/>
</dbReference>
<comment type="subcellular location">
    <subcellularLocation>
        <location evidence="1">Cell outer membrane</location>
    </subcellularLocation>
</comment>
<dbReference type="PANTHER" id="PTHR38776">
    <property type="entry name" value="MLTA-INTERACTING PROTEIN-RELATED"/>
    <property type="match status" value="1"/>
</dbReference>
<evidence type="ECO:0000256" key="5">
    <source>
        <dbReference type="ARBA" id="ARBA00023237"/>
    </source>
</evidence>
<evidence type="ECO:0000256" key="3">
    <source>
        <dbReference type="ARBA" id="ARBA00022729"/>
    </source>
</evidence>
<proteinExistence type="inferred from homology"/>
<dbReference type="InterPro" id="IPR010583">
    <property type="entry name" value="MipA"/>
</dbReference>
<feature type="chain" id="PRO_5045944533" evidence="6">
    <location>
        <begin position="33"/>
        <end position="274"/>
    </location>
</feature>
<keyword evidence="4" id="KW-0472">Membrane</keyword>
<dbReference type="EMBL" id="BMYU01000002">
    <property type="protein sequence ID" value="GGX36379.1"/>
    <property type="molecule type" value="Genomic_DNA"/>
</dbReference>
<keyword evidence="5" id="KW-0998">Cell outer membrane</keyword>
<dbReference type="Pfam" id="PF06629">
    <property type="entry name" value="MipA"/>
    <property type="match status" value="1"/>
</dbReference>
<protein>
    <submittedName>
        <fullName evidence="7">Structural protein MipA</fullName>
    </submittedName>
</protein>
<evidence type="ECO:0000256" key="2">
    <source>
        <dbReference type="ARBA" id="ARBA00005722"/>
    </source>
</evidence>
<name>A0ABQ2XW11_9BURK</name>
<evidence type="ECO:0000256" key="4">
    <source>
        <dbReference type="ARBA" id="ARBA00023136"/>
    </source>
</evidence>
<organism evidence="7 8">
    <name type="scientific">Undibacterium squillarum</name>
    <dbReference type="NCBI Taxonomy" id="1131567"/>
    <lineage>
        <taxon>Bacteria</taxon>
        <taxon>Pseudomonadati</taxon>
        <taxon>Pseudomonadota</taxon>
        <taxon>Betaproteobacteria</taxon>
        <taxon>Burkholderiales</taxon>
        <taxon>Oxalobacteraceae</taxon>
        <taxon>Undibacterium</taxon>
    </lineage>
</organism>
<comment type="similarity">
    <text evidence="2">Belongs to the MipA/OmpV family.</text>
</comment>
<reference evidence="8" key="1">
    <citation type="journal article" date="2019" name="Int. J. Syst. Evol. Microbiol.">
        <title>The Global Catalogue of Microorganisms (GCM) 10K type strain sequencing project: providing services to taxonomists for standard genome sequencing and annotation.</title>
        <authorList>
            <consortium name="The Broad Institute Genomics Platform"/>
            <consortium name="The Broad Institute Genome Sequencing Center for Infectious Disease"/>
            <person name="Wu L."/>
            <person name="Ma J."/>
        </authorList>
    </citation>
    <scope>NUCLEOTIDE SEQUENCE [LARGE SCALE GENOMIC DNA]</scope>
    <source>
        <strain evidence="8">KCTC 23917</strain>
    </source>
</reference>
<evidence type="ECO:0000313" key="7">
    <source>
        <dbReference type="EMBL" id="GGX36379.1"/>
    </source>
</evidence>
<comment type="caution">
    <text evidence="7">The sequence shown here is derived from an EMBL/GenBank/DDBJ whole genome shotgun (WGS) entry which is preliminary data.</text>
</comment>
<dbReference type="Proteomes" id="UP000653343">
    <property type="component" value="Unassembled WGS sequence"/>
</dbReference>